<reference evidence="2 3" key="1">
    <citation type="submission" date="2020-02" db="EMBL/GenBank/DDBJ databases">
        <authorList>
            <person name="Ferguson B K."/>
        </authorList>
    </citation>
    <scope>NUCLEOTIDE SEQUENCE [LARGE SCALE GENOMIC DNA]</scope>
</reference>
<evidence type="ECO:0000313" key="2">
    <source>
        <dbReference type="EMBL" id="CAB0035876.1"/>
    </source>
</evidence>
<name>A0A6H5IMS0_9HYME</name>
<dbReference type="Proteomes" id="UP000479190">
    <property type="component" value="Unassembled WGS sequence"/>
</dbReference>
<accession>A0A6H5IMS0</accession>
<dbReference type="AlphaFoldDB" id="A0A6H5IMS0"/>
<organism evidence="2 3">
    <name type="scientific">Trichogramma brassicae</name>
    <dbReference type="NCBI Taxonomy" id="86971"/>
    <lineage>
        <taxon>Eukaryota</taxon>
        <taxon>Metazoa</taxon>
        <taxon>Ecdysozoa</taxon>
        <taxon>Arthropoda</taxon>
        <taxon>Hexapoda</taxon>
        <taxon>Insecta</taxon>
        <taxon>Pterygota</taxon>
        <taxon>Neoptera</taxon>
        <taxon>Endopterygota</taxon>
        <taxon>Hymenoptera</taxon>
        <taxon>Apocrita</taxon>
        <taxon>Proctotrupomorpha</taxon>
        <taxon>Chalcidoidea</taxon>
        <taxon>Trichogrammatidae</taxon>
        <taxon>Trichogramma</taxon>
    </lineage>
</organism>
<evidence type="ECO:0000256" key="1">
    <source>
        <dbReference type="SAM" id="MobiDB-lite"/>
    </source>
</evidence>
<protein>
    <submittedName>
        <fullName evidence="2">Uncharacterized protein</fullName>
    </submittedName>
</protein>
<feature type="compositionally biased region" description="Basic and acidic residues" evidence="1">
    <location>
        <begin position="44"/>
        <end position="56"/>
    </location>
</feature>
<keyword evidence="3" id="KW-1185">Reference proteome</keyword>
<sequence length="88" mass="9881">MSRESRPRQQPRYSLPKFEIYQSALAIPEEHGDDPSDQAISRQPGDDQRFSGDPDYEKTDEVFFKALGLLNGMAAITSDASNYNISIV</sequence>
<proteinExistence type="predicted"/>
<gene>
    <name evidence="2" type="ORF">TBRA_LOCUS7762</name>
</gene>
<feature type="region of interest" description="Disordered" evidence="1">
    <location>
        <begin position="26"/>
        <end position="56"/>
    </location>
</feature>
<evidence type="ECO:0000313" key="3">
    <source>
        <dbReference type="Proteomes" id="UP000479190"/>
    </source>
</evidence>
<dbReference type="EMBL" id="CADCXV010000803">
    <property type="protein sequence ID" value="CAB0035876.1"/>
    <property type="molecule type" value="Genomic_DNA"/>
</dbReference>